<reference evidence="9" key="1">
    <citation type="journal article" date="2020" name="Stud. Mycol.">
        <title>101 Dothideomycetes genomes: a test case for predicting lifestyles and emergence of pathogens.</title>
        <authorList>
            <person name="Haridas S."/>
            <person name="Albert R."/>
            <person name="Binder M."/>
            <person name="Bloem J."/>
            <person name="Labutti K."/>
            <person name="Salamov A."/>
            <person name="Andreopoulos B."/>
            <person name="Baker S."/>
            <person name="Barry K."/>
            <person name="Bills G."/>
            <person name="Bluhm B."/>
            <person name="Cannon C."/>
            <person name="Castanera R."/>
            <person name="Culley D."/>
            <person name="Daum C."/>
            <person name="Ezra D."/>
            <person name="Gonzalez J."/>
            <person name="Henrissat B."/>
            <person name="Kuo A."/>
            <person name="Liang C."/>
            <person name="Lipzen A."/>
            <person name="Lutzoni F."/>
            <person name="Magnuson J."/>
            <person name="Mondo S."/>
            <person name="Nolan M."/>
            <person name="Ohm R."/>
            <person name="Pangilinan J."/>
            <person name="Park H.-J."/>
            <person name="Ramirez L."/>
            <person name="Alfaro M."/>
            <person name="Sun H."/>
            <person name="Tritt A."/>
            <person name="Yoshinaga Y."/>
            <person name="Zwiers L.-H."/>
            <person name="Turgeon B."/>
            <person name="Goodwin S."/>
            <person name="Spatafora J."/>
            <person name="Crous P."/>
            <person name="Grigoriev I."/>
        </authorList>
    </citation>
    <scope>NUCLEOTIDE SEQUENCE</scope>
    <source>
        <strain evidence="9">ATCC 16933</strain>
    </source>
</reference>
<dbReference type="InterPro" id="IPR027417">
    <property type="entry name" value="P-loop_NTPase"/>
</dbReference>
<evidence type="ECO:0000256" key="3">
    <source>
        <dbReference type="ARBA" id="ARBA00005043"/>
    </source>
</evidence>
<dbReference type="CDD" id="cd19496">
    <property type="entry name" value="Elp5"/>
    <property type="match status" value="1"/>
</dbReference>
<keyword evidence="6" id="KW-0963">Cytoplasm</keyword>
<dbReference type="Proteomes" id="UP000799766">
    <property type="component" value="Unassembled WGS sequence"/>
</dbReference>
<dbReference type="GO" id="GO:0005634">
    <property type="term" value="C:nucleus"/>
    <property type="evidence" value="ECO:0007669"/>
    <property type="project" value="UniProtKB-SubCell"/>
</dbReference>
<comment type="pathway">
    <text evidence="3">tRNA modification; 5-methoxycarbonylmethyl-2-thiouridine-tRNA biosynthesis.</text>
</comment>
<evidence type="ECO:0000256" key="7">
    <source>
        <dbReference type="ARBA" id="ARBA00022694"/>
    </source>
</evidence>
<name>A0A6A6NSU8_9PEZI</name>
<dbReference type="GO" id="GO:0033588">
    <property type="term" value="C:elongator holoenzyme complex"/>
    <property type="evidence" value="ECO:0007669"/>
    <property type="project" value="InterPro"/>
</dbReference>
<proteinExistence type="inferred from homology"/>
<evidence type="ECO:0000256" key="1">
    <source>
        <dbReference type="ARBA" id="ARBA00004123"/>
    </source>
</evidence>
<dbReference type="PANTHER" id="PTHR15641:SF1">
    <property type="entry name" value="ELONGATOR COMPLEX PROTEIN 5"/>
    <property type="match status" value="1"/>
</dbReference>
<keyword evidence="8" id="KW-0539">Nucleus</keyword>
<comment type="similarity">
    <text evidence="4">Belongs to the ELP5 family.</text>
</comment>
<dbReference type="PANTHER" id="PTHR15641">
    <property type="entry name" value="ELONGATOR COMPLEX PROTEIN 5"/>
    <property type="match status" value="1"/>
</dbReference>
<keyword evidence="10" id="KW-1185">Reference proteome</keyword>
<evidence type="ECO:0000256" key="5">
    <source>
        <dbReference type="ARBA" id="ARBA00020264"/>
    </source>
</evidence>
<dbReference type="GO" id="GO:0000049">
    <property type="term" value="F:tRNA binding"/>
    <property type="evidence" value="ECO:0007669"/>
    <property type="project" value="TreeGrafter"/>
</dbReference>
<comment type="subcellular location">
    <subcellularLocation>
        <location evidence="2">Cytoplasm</location>
    </subcellularLocation>
    <subcellularLocation>
        <location evidence="1">Nucleus</location>
    </subcellularLocation>
</comment>
<dbReference type="GO" id="GO:0005829">
    <property type="term" value="C:cytosol"/>
    <property type="evidence" value="ECO:0007669"/>
    <property type="project" value="TreeGrafter"/>
</dbReference>
<dbReference type="AlphaFoldDB" id="A0A6A6NSU8"/>
<dbReference type="EMBL" id="MU001691">
    <property type="protein sequence ID" value="KAF2454502.1"/>
    <property type="molecule type" value="Genomic_DNA"/>
</dbReference>
<organism evidence="9 10">
    <name type="scientific">Lineolata rhizophorae</name>
    <dbReference type="NCBI Taxonomy" id="578093"/>
    <lineage>
        <taxon>Eukaryota</taxon>
        <taxon>Fungi</taxon>
        <taxon>Dikarya</taxon>
        <taxon>Ascomycota</taxon>
        <taxon>Pezizomycotina</taxon>
        <taxon>Dothideomycetes</taxon>
        <taxon>Dothideomycetes incertae sedis</taxon>
        <taxon>Lineolatales</taxon>
        <taxon>Lineolataceae</taxon>
        <taxon>Lineolata</taxon>
    </lineage>
</organism>
<keyword evidence="7" id="KW-0819">tRNA processing</keyword>
<evidence type="ECO:0000256" key="6">
    <source>
        <dbReference type="ARBA" id="ARBA00022490"/>
    </source>
</evidence>
<evidence type="ECO:0000256" key="4">
    <source>
        <dbReference type="ARBA" id="ARBA00009567"/>
    </source>
</evidence>
<evidence type="ECO:0000256" key="2">
    <source>
        <dbReference type="ARBA" id="ARBA00004496"/>
    </source>
</evidence>
<accession>A0A6A6NSU8</accession>
<evidence type="ECO:0000256" key="8">
    <source>
        <dbReference type="ARBA" id="ARBA00023242"/>
    </source>
</evidence>
<gene>
    <name evidence="9" type="ORF">BDY21DRAFT_105536</name>
</gene>
<dbReference type="UniPathway" id="UPA00988"/>
<dbReference type="Gene3D" id="3.40.50.300">
    <property type="entry name" value="P-loop containing nucleotide triphosphate hydrolases"/>
    <property type="match status" value="1"/>
</dbReference>
<evidence type="ECO:0000313" key="10">
    <source>
        <dbReference type="Proteomes" id="UP000799766"/>
    </source>
</evidence>
<evidence type="ECO:0000313" key="9">
    <source>
        <dbReference type="EMBL" id="KAF2454502.1"/>
    </source>
</evidence>
<dbReference type="GO" id="GO:0002098">
    <property type="term" value="P:tRNA wobble uridine modification"/>
    <property type="evidence" value="ECO:0007669"/>
    <property type="project" value="InterPro"/>
</dbReference>
<dbReference type="OrthoDB" id="166907at2759"/>
<dbReference type="Pfam" id="PF10483">
    <property type="entry name" value="Elong_Iki1"/>
    <property type="match status" value="1"/>
</dbReference>
<sequence length="338" mass="37272">MAPSALEYRRVHNILLISKLFNPGENASPFTLIIDSLEQSGKPILREYVRRANNSKIPVILVSFETLRPPKGVTHTIGGASIAQDALHKKITSLLAASTGRSLIIFDTLHPLITTAFPTLPLPTFLSTLISPSTSILALYHADIPLPSPSISSPYSPAPLTLLKYLATTLITPHSPGHMLAARAARDRAIAAPSFGLDEDVEGALCGLGCNDARGTVLEVEYRRRSGRGMREWYFLPSYSPPPAREARKVKEKEKERVVLLDDHPLFKRETEEGQPAEGEDELDVTFSLGLTEKQRKDREGVVLPYFDAQKDAGVGEGGWILYEMGEEDDFDEEEDEI</sequence>
<protein>
    <recommendedName>
        <fullName evidence="5">Elongator complex protein 5</fullName>
    </recommendedName>
</protein>
<dbReference type="InterPro" id="IPR019519">
    <property type="entry name" value="Elp5"/>
</dbReference>